<feature type="region of interest" description="Disordered" evidence="1">
    <location>
        <begin position="59"/>
        <end position="106"/>
    </location>
</feature>
<organism evidence="2 3">
    <name type="scientific">Colletotrichum salicis</name>
    <dbReference type="NCBI Taxonomy" id="1209931"/>
    <lineage>
        <taxon>Eukaryota</taxon>
        <taxon>Fungi</taxon>
        <taxon>Dikarya</taxon>
        <taxon>Ascomycota</taxon>
        <taxon>Pezizomycotina</taxon>
        <taxon>Sordariomycetes</taxon>
        <taxon>Hypocreomycetidae</taxon>
        <taxon>Glomerellales</taxon>
        <taxon>Glomerellaceae</taxon>
        <taxon>Colletotrichum</taxon>
        <taxon>Colletotrichum acutatum species complex</taxon>
    </lineage>
</organism>
<feature type="compositionally biased region" description="Polar residues" evidence="1">
    <location>
        <begin position="34"/>
        <end position="43"/>
    </location>
</feature>
<feature type="region of interest" description="Disordered" evidence="1">
    <location>
        <begin position="218"/>
        <end position="295"/>
    </location>
</feature>
<comment type="caution">
    <text evidence="2">The sequence shown here is derived from an EMBL/GenBank/DDBJ whole genome shotgun (WGS) entry which is preliminary data.</text>
</comment>
<dbReference type="AlphaFoldDB" id="A0A135TKU5"/>
<gene>
    <name evidence="2" type="ORF">CSAL01_05000</name>
</gene>
<keyword evidence="3" id="KW-1185">Reference proteome</keyword>
<feature type="compositionally biased region" description="Basic and acidic residues" evidence="1">
    <location>
        <begin position="20"/>
        <end position="31"/>
    </location>
</feature>
<proteinExistence type="predicted"/>
<dbReference type="EMBL" id="JFFI01001943">
    <property type="protein sequence ID" value="KXH48727.1"/>
    <property type="molecule type" value="Genomic_DNA"/>
</dbReference>
<protein>
    <submittedName>
        <fullName evidence="2">Uncharacterized protein</fullName>
    </submittedName>
</protein>
<evidence type="ECO:0000313" key="3">
    <source>
        <dbReference type="Proteomes" id="UP000070121"/>
    </source>
</evidence>
<evidence type="ECO:0000256" key="1">
    <source>
        <dbReference type="SAM" id="MobiDB-lite"/>
    </source>
</evidence>
<name>A0A135TKU5_9PEZI</name>
<feature type="compositionally biased region" description="Pro residues" evidence="1">
    <location>
        <begin position="225"/>
        <end position="237"/>
    </location>
</feature>
<feature type="region of interest" description="Disordered" evidence="1">
    <location>
        <begin position="20"/>
        <end position="43"/>
    </location>
</feature>
<accession>A0A135TKU5</accession>
<dbReference type="Proteomes" id="UP000070121">
    <property type="component" value="Unassembled WGS sequence"/>
</dbReference>
<evidence type="ECO:0000313" key="2">
    <source>
        <dbReference type="EMBL" id="KXH48727.1"/>
    </source>
</evidence>
<sequence length="295" mass="32881">MLRLSPTVIRVTLSEVKQYERQRKAHDRGGRGENNVTSLQSSMSSLRRVSLPLRFLPGDILPDQEGTETQLSPTDLNHANDDDNVIVDSDKMDTSSSNDEDEEDYGNETMEDTYEDLIPGLNTPRLPLPLPFSATARVTTSTNHPGTIVQLPRSLRQSEPRRTARFPPELLLPRPAAVVSGYNSPSVMQTSRQAPVHTDDMMNNTWQPQTPSNLTEIEHHGRLQPPSPPSMPDPPTRSPRHGERANIPVEETSPRVARRIGGTVDLEGTGLDGMNIRRLTDHRQDGPDEVQNLEE</sequence>
<dbReference type="OrthoDB" id="4849518at2759"/>
<feature type="compositionally biased region" description="Polar residues" evidence="1">
    <location>
        <begin position="67"/>
        <end position="77"/>
    </location>
</feature>
<reference evidence="2 3" key="1">
    <citation type="submission" date="2014-02" db="EMBL/GenBank/DDBJ databases">
        <title>The genome sequence of Colletotrichum salicis CBS 607.94.</title>
        <authorList>
            <person name="Baroncelli R."/>
            <person name="Thon M.R."/>
        </authorList>
    </citation>
    <scope>NUCLEOTIDE SEQUENCE [LARGE SCALE GENOMIC DNA]</scope>
    <source>
        <strain evidence="2 3">CBS 607.94</strain>
    </source>
</reference>